<dbReference type="PROSITE" id="PS51900">
    <property type="entry name" value="CB"/>
    <property type="match status" value="1"/>
</dbReference>
<dbReference type="GO" id="GO:0007059">
    <property type="term" value="P:chromosome segregation"/>
    <property type="evidence" value="ECO:0007669"/>
    <property type="project" value="UniProtKB-KW"/>
</dbReference>
<evidence type="ECO:0000313" key="9">
    <source>
        <dbReference type="Proteomes" id="UP000008466"/>
    </source>
</evidence>
<dbReference type="STRING" id="158189.SpiBuddy_1268"/>
<evidence type="ECO:0000256" key="3">
    <source>
        <dbReference type="ARBA" id="ARBA00023125"/>
    </source>
</evidence>
<feature type="domain" description="Core-binding (CB)" evidence="7">
    <location>
        <begin position="5"/>
        <end position="87"/>
    </location>
</feature>
<organism evidence="8 9">
    <name type="scientific">Sphaerochaeta globosa (strain ATCC BAA-1886 / DSM 22777 / Buddy)</name>
    <name type="common">Spirochaeta sp. (strain Buddy)</name>
    <dbReference type="NCBI Taxonomy" id="158189"/>
    <lineage>
        <taxon>Bacteria</taxon>
        <taxon>Pseudomonadati</taxon>
        <taxon>Spirochaetota</taxon>
        <taxon>Spirochaetia</taxon>
        <taxon>Spirochaetales</taxon>
        <taxon>Sphaerochaetaceae</taxon>
        <taxon>Sphaerochaeta</taxon>
    </lineage>
</organism>
<evidence type="ECO:0000259" key="7">
    <source>
        <dbReference type="PROSITE" id="PS51900"/>
    </source>
</evidence>
<dbReference type="CDD" id="cd00798">
    <property type="entry name" value="INT_XerDC_C"/>
    <property type="match status" value="1"/>
</dbReference>
<dbReference type="Pfam" id="PF02899">
    <property type="entry name" value="Phage_int_SAM_1"/>
    <property type="match status" value="1"/>
</dbReference>
<dbReference type="Gene3D" id="1.10.443.10">
    <property type="entry name" value="Intergrase catalytic core"/>
    <property type="match status" value="1"/>
</dbReference>
<dbReference type="PANTHER" id="PTHR30349:SF81">
    <property type="entry name" value="TYROSINE RECOMBINASE XERC"/>
    <property type="match status" value="1"/>
</dbReference>
<dbReference type="OrthoDB" id="341301at2"/>
<dbReference type="PANTHER" id="PTHR30349">
    <property type="entry name" value="PHAGE INTEGRASE-RELATED"/>
    <property type="match status" value="1"/>
</dbReference>
<evidence type="ECO:0000313" key="8">
    <source>
        <dbReference type="EMBL" id="ADY13093.1"/>
    </source>
</evidence>
<dbReference type="Proteomes" id="UP000008466">
    <property type="component" value="Chromosome"/>
</dbReference>
<name>F0RYV7_SPHGB</name>
<dbReference type="GO" id="GO:0006310">
    <property type="term" value="P:DNA recombination"/>
    <property type="evidence" value="ECO:0007669"/>
    <property type="project" value="UniProtKB-KW"/>
</dbReference>
<dbReference type="InterPro" id="IPR050090">
    <property type="entry name" value="Tyrosine_recombinase_XerCD"/>
</dbReference>
<evidence type="ECO:0000256" key="1">
    <source>
        <dbReference type="ARBA" id="ARBA00022829"/>
    </source>
</evidence>
<evidence type="ECO:0000259" key="6">
    <source>
        <dbReference type="PROSITE" id="PS51898"/>
    </source>
</evidence>
<dbReference type="AlphaFoldDB" id="F0RYV7"/>
<gene>
    <name evidence="8" type="ordered locus">SpiBuddy_1268</name>
</gene>
<dbReference type="RefSeq" id="WP_013606944.1">
    <property type="nucleotide sequence ID" value="NC_015152.1"/>
</dbReference>
<keyword evidence="4" id="KW-0233">DNA recombination</keyword>
<dbReference type="PROSITE" id="PS51898">
    <property type="entry name" value="TYR_RECOMBINASE"/>
    <property type="match status" value="1"/>
</dbReference>
<accession>F0RYV7</accession>
<evidence type="ECO:0000256" key="2">
    <source>
        <dbReference type="ARBA" id="ARBA00022908"/>
    </source>
</evidence>
<dbReference type="EMBL" id="CP002541">
    <property type="protein sequence ID" value="ADY13093.1"/>
    <property type="molecule type" value="Genomic_DNA"/>
</dbReference>
<dbReference type="eggNOG" id="COG4974">
    <property type="taxonomic scope" value="Bacteria"/>
</dbReference>
<keyword evidence="1" id="KW-0159">Chromosome partition</keyword>
<dbReference type="SUPFAM" id="SSF56349">
    <property type="entry name" value="DNA breaking-rejoining enzymes"/>
    <property type="match status" value="1"/>
</dbReference>
<keyword evidence="3 5" id="KW-0238">DNA-binding</keyword>
<dbReference type="GO" id="GO:0003677">
    <property type="term" value="F:DNA binding"/>
    <property type="evidence" value="ECO:0007669"/>
    <property type="project" value="UniProtKB-UniRule"/>
</dbReference>
<evidence type="ECO:0000256" key="4">
    <source>
        <dbReference type="ARBA" id="ARBA00023172"/>
    </source>
</evidence>
<evidence type="ECO:0000256" key="5">
    <source>
        <dbReference type="PROSITE-ProRule" id="PRU01248"/>
    </source>
</evidence>
<keyword evidence="2" id="KW-0229">DNA integration</keyword>
<sequence length="300" mass="34133">MNSDSSDRVLIEDYTDYLAMQRRLSEATQSVYAHELALFLAAGSDYETITASLIEAYIVIQVQTRHLSERSVAKLLSALRSFFSFLQMSKIREDNPVLLIQRGRQKQSLPQVASVAQVDALLESIDTSDLLGFRDRTLFELIYSCGLRISEACTLQVSDYQKTSIRVVGKRHKIRIIPVGEIARMWVDAYLKDIRPKLIGMRLSTKALFVGRRGHQLTRQAMYKRFIAYCDVAGLDAKVHTLRHSFATHLLEGGADLRSVQELLGHSDIKTTQIYTHVDTKQLQKAYEQFHAGIHDKEDQ</sequence>
<dbReference type="GO" id="GO:0015074">
    <property type="term" value="P:DNA integration"/>
    <property type="evidence" value="ECO:0007669"/>
    <property type="project" value="UniProtKB-KW"/>
</dbReference>
<dbReference type="InterPro" id="IPR044068">
    <property type="entry name" value="CB"/>
</dbReference>
<reference evidence="9" key="1">
    <citation type="submission" date="2011-02" db="EMBL/GenBank/DDBJ databases">
        <title>Complete sequence of Spirochaeta sp. Buddy.</title>
        <authorList>
            <person name="Lucas S."/>
            <person name="Copeland A."/>
            <person name="Lapidus A."/>
            <person name="Cheng J.-F."/>
            <person name="Goodwin L."/>
            <person name="Pitluck S."/>
            <person name="Zeytun A."/>
            <person name="Detter J.C."/>
            <person name="Han C."/>
            <person name="Tapia R."/>
            <person name="Land M."/>
            <person name="Hauser L."/>
            <person name="Kyrpides N."/>
            <person name="Ivanova N."/>
            <person name="Mikhailova N."/>
            <person name="Pagani I."/>
            <person name="Ritalahti K.M."/>
            <person name="Loeffler F.E."/>
            <person name="Woyke T."/>
        </authorList>
    </citation>
    <scope>NUCLEOTIDE SEQUENCE [LARGE SCALE GENOMIC DNA]</scope>
    <source>
        <strain evidence="9">ATCC BAA-1886 / DSM 22777 / Buddy</strain>
    </source>
</reference>
<proteinExistence type="predicted"/>
<dbReference type="InterPro" id="IPR010998">
    <property type="entry name" value="Integrase_recombinase_N"/>
</dbReference>
<dbReference type="Gene3D" id="1.10.150.130">
    <property type="match status" value="1"/>
</dbReference>
<dbReference type="HOGENOM" id="CLU_027562_9_0_12"/>
<keyword evidence="9" id="KW-1185">Reference proteome</keyword>
<dbReference type="InterPro" id="IPR002104">
    <property type="entry name" value="Integrase_catalytic"/>
</dbReference>
<feature type="domain" description="Tyr recombinase" evidence="6">
    <location>
        <begin position="108"/>
        <end position="288"/>
    </location>
</feature>
<dbReference type="Pfam" id="PF00589">
    <property type="entry name" value="Phage_integrase"/>
    <property type="match status" value="1"/>
</dbReference>
<protein>
    <submittedName>
        <fullName evidence="8">Tyrosine recombinase xerC</fullName>
    </submittedName>
</protein>
<dbReference type="InterPro" id="IPR013762">
    <property type="entry name" value="Integrase-like_cat_sf"/>
</dbReference>
<dbReference type="InterPro" id="IPR004107">
    <property type="entry name" value="Integrase_SAM-like_N"/>
</dbReference>
<dbReference type="KEGG" id="sbu:SpiBuddy_1268"/>
<dbReference type="InterPro" id="IPR011010">
    <property type="entry name" value="DNA_brk_join_enz"/>
</dbReference>